<evidence type="ECO:0000256" key="1">
    <source>
        <dbReference type="ARBA" id="ARBA00004651"/>
    </source>
</evidence>
<dbReference type="AlphaFoldDB" id="A0A1M6F6T4"/>
<keyword evidence="10" id="KW-1185">Reference proteome</keyword>
<name>A0A1M6F6T4_9FLAO</name>
<feature type="transmembrane region" description="Helical" evidence="6">
    <location>
        <begin position="307"/>
        <end position="323"/>
    </location>
</feature>
<dbReference type="GO" id="GO:0005886">
    <property type="term" value="C:plasma membrane"/>
    <property type="evidence" value="ECO:0007669"/>
    <property type="project" value="UniProtKB-SubCell"/>
</dbReference>
<dbReference type="Proteomes" id="UP000184231">
    <property type="component" value="Unassembled WGS sequence"/>
</dbReference>
<feature type="domain" description="ComEC/Rec2-related protein" evidence="7">
    <location>
        <begin position="230"/>
        <end position="498"/>
    </location>
</feature>
<evidence type="ECO:0000256" key="3">
    <source>
        <dbReference type="ARBA" id="ARBA00022692"/>
    </source>
</evidence>
<evidence type="ECO:0000256" key="2">
    <source>
        <dbReference type="ARBA" id="ARBA00022475"/>
    </source>
</evidence>
<feature type="domain" description="DUF4131" evidence="8">
    <location>
        <begin position="31"/>
        <end position="188"/>
    </location>
</feature>
<evidence type="ECO:0000256" key="6">
    <source>
        <dbReference type="SAM" id="Phobius"/>
    </source>
</evidence>
<dbReference type="InterPro" id="IPR004477">
    <property type="entry name" value="ComEC_N"/>
</dbReference>
<evidence type="ECO:0000313" key="9">
    <source>
        <dbReference type="EMBL" id="SHI93372.1"/>
    </source>
</evidence>
<dbReference type="InterPro" id="IPR025405">
    <property type="entry name" value="DUF4131"/>
</dbReference>
<feature type="transmembrane region" description="Helical" evidence="6">
    <location>
        <begin position="7"/>
        <end position="24"/>
    </location>
</feature>
<reference evidence="9 10" key="1">
    <citation type="submission" date="2016-11" db="EMBL/GenBank/DDBJ databases">
        <authorList>
            <person name="Jaros S."/>
            <person name="Januszkiewicz K."/>
            <person name="Wedrychowicz H."/>
        </authorList>
    </citation>
    <scope>NUCLEOTIDE SEQUENCE [LARGE SCALE GENOMIC DNA]</scope>
    <source>
        <strain evidence="9 10">CGMCC 1.8863</strain>
    </source>
</reference>
<evidence type="ECO:0000256" key="4">
    <source>
        <dbReference type="ARBA" id="ARBA00022989"/>
    </source>
</evidence>
<dbReference type="Pfam" id="PF13567">
    <property type="entry name" value="DUF4131"/>
    <property type="match status" value="1"/>
</dbReference>
<feature type="transmembrane region" description="Helical" evidence="6">
    <location>
        <begin position="251"/>
        <end position="273"/>
    </location>
</feature>
<dbReference type="InterPro" id="IPR052159">
    <property type="entry name" value="Competence_DNA_uptake"/>
</dbReference>
<keyword evidence="2" id="KW-1003">Cell membrane</keyword>
<feature type="transmembrane region" description="Helical" evidence="6">
    <location>
        <begin position="30"/>
        <end position="48"/>
    </location>
</feature>
<feature type="transmembrane region" description="Helical" evidence="6">
    <location>
        <begin position="506"/>
        <end position="523"/>
    </location>
</feature>
<evidence type="ECO:0000259" key="7">
    <source>
        <dbReference type="Pfam" id="PF03772"/>
    </source>
</evidence>
<evidence type="ECO:0000256" key="5">
    <source>
        <dbReference type="ARBA" id="ARBA00023136"/>
    </source>
</evidence>
<sequence length="674" mass="76340">MQWLKFIAVKLTLCIIFGILLGYFSNPSPIVSLSLTLFFLLILGIVFIRKHHSSSLLFGTITTLLAISIGALSFSFSQPKNWPDHYSHFPQHEKREWTLKIREVLKPTLYSHRYIAEVQQADSLKASGKIFLNINRDSTGNALLVDDEIIAYSALTPLSSPLNPLQFNYKKYAEGLGIYHRLKISAVQFAKKDTPSKTLMGIAARARNHLIGKLREHPFGREELGVIQALLLGERNDLSQETNTHYKDAGAFHILALSGLHIGILLGLLHFLLKPLELLPKGKTIKLFIIVLCLWNFAFLAGLSASIIRAVTMFSFVAYALYLNRPTSNFNVLALSLLFILLLINPMLLFQVGFQLSYAAVFSIVLIFPKLQEFWTPKNWFLKKGWELLSVSIAAQLGVLPISLFYFHQFPGLFFVSNLIVVPFLAFILGMGILLLILVVFDILPSFLALGYNSIIKSMNWVIGQIAQQELFLFKNIYFDAVQLVLSFVIIISMGLLFAKASFKRVLMCFLGILCFQLWWYYVSLELYKTETILIAHIPRSSAILYQSGNSLSVFHRDSLATARVVNDFSLSKNIGKINYSILQNSFRYGEDNLFVVDSSGFYPKTDYKVTTLLLTQSPKINLDRLIDTLHPEIIVADGSNYKSYIAQWEASCKKRKLPFHYTGEKGALIYTFE</sequence>
<keyword evidence="3 6" id="KW-0812">Transmembrane</keyword>
<dbReference type="OrthoDB" id="9761531at2"/>
<protein>
    <submittedName>
        <fullName evidence="9">Competence protein ComEC</fullName>
    </submittedName>
</protein>
<dbReference type="NCBIfam" id="TIGR00360">
    <property type="entry name" value="ComEC_N-term"/>
    <property type="match status" value="1"/>
</dbReference>
<dbReference type="EMBL" id="FQYX01000008">
    <property type="protein sequence ID" value="SHI93372.1"/>
    <property type="molecule type" value="Genomic_DNA"/>
</dbReference>
<gene>
    <name evidence="9" type="ORF">SAMN04487911_10816</name>
</gene>
<organism evidence="9 10">
    <name type="scientific">Arenibacter nanhaiticus</name>
    <dbReference type="NCBI Taxonomy" id="558155"/>
    <lineage>
        <taxon>Bacteria</taxon>
        <taxon>Pseudomonadati</taxon>
        <taxon>Bacteroidota</taxon>
        <taxon>Flavobacteriia</taxon>
        <taxon>Flavobacteriales</taxon>
        <taxon>Flavobacteriaceae</taxon>
        <taxon>Arenibacter</taxon>
    </lineage>
</organism>
<accession>A0A1M6F6T4</accession>
<dbReference type="PANTHER" id="PTHR30619">
    <property type="entry name" value="DNA INTERNALIZATION/COMPETENCE PROTEIN COMEC/REC2"/>
    <property type="match status" value="1"/>
</dbReference>
<feature type="transmembrane region" description="Helical" evidence="6">
    <location>
        <begin position="388"/>
        <end position="407"/>
    </location>
</feature>
<dbReference type="Pfam" id="PF03772">
    <property type="entry name" value="Competence"/>
    <property type="match status" value="1"/>
</dbReference>
<evidence type="ECO:0000313" key="10">
    <source>
        <dbReference type="Proteomes" id="UP000184231"/>
    </source>
</evidence>
<feature type="transmembrane region" description="Helical" evidence="6">
    <location>
        <begin position="419"/>
        <end position="441"/>
    </location>
</feature>
<feature type="transmembrane region" description="Helical" evidence="6">
    <location>
        <begin position="335"/>
        <end position="368"/>
    </location>
</feature>
<dbReference type="RefSeq" id="WP_072763990.1">
    <property type="nucleotide sequence ID" value="NZ_FQYX01000008.1"/>
</dbReference>
<proteinExistence type="predicted"/>
<comment type="subcellular location">
    <subcellularLocation>
        <location evidence="1">Cell membrane</location>
        <topology evidence="1">Multi-pass membrane protein</topology>
    </subcellularLocation>
</comment>
<feature type="transmembrane region" description="Helical" evidence="6">
    <location>
        <begin position="55"/>
        <end position="76"/>
    </location>
</feature>
<dbReference type="PANTHER" id="PTHR30619:SF1">
    <property type="entry name" value="RECOMBINATION PROTEIN 2"/>
    <property type="match status" value="1"/>
</dbReference>
<evidence type="ECO:0000259" key="8">
    <source>
        <dbReference type="Pfam" id="PF13567"/>
    </source>
</evidence>
<feature type="transmembrane region" description="Helical" evidence="6">
    <location>
        <begin position="285"/>
        <end position="301"/>
    </location>
</feature>
<keyword evidence="5 6" id="KW-0472">Membrane</keyword>
<dbReference type="STRING" id="558155.SAMN04487911_10816"/>
<keyword evidence="4 6" id="KW-1133">Transmembrane helix</keyword>
<feature type="transmembrane region" description="Helical" evidence="6">
    <location>
        <begin position="481"/>
        <end position="499"/>
    </location>
</feature>